<name>A0A3N4L6F5_9PEZI</name>
<feature type="region of interest" description="Disordered" evidence="1">
    <location>
        <begin position="202"/>
        <end position="227"/>
    </location>
</feature>
<reference evidence="2 3" key="1">
    <citation type="journal article" date="2018" name="Nat. Ecol. Evol.">
        <title>Pezizomycetes genomes reveal the molecular basis of ectomycorrhizal truffle lifestyle.</title>
        <authorList>
            <person name="Murat C."/>
            <person name="Payen T."/>
            <person name="Noel B."/>
            <person name="Kuo A."/>
            <person name="Morin E."/>
            <person name="Chen J."/>
            <person name="Kohler A."/>
            <person name="Krizsan K."/>
            <person name="Balestrini R."/>
            <person name="Da Silva C."/>
            <person name="Montanini B."/>
            <person name="Hainaut M."/>
            <person name="Levati E."/>
            <person name="Barry K.W."/>
            <person name="Belfiori B."/>
            <person name="Cichocki N."/>
            <person name="Clum A."/>
            <person name="Dockter R.B."/>
            <person name="Fauchery L."/>
            <person name="Guy J."/>
            <person name="Iotti M."/>
            <person name="Le Tacon F."/>
            <person name="Lindquist E.A."/>
            <person name="Lipzen A."/>
            <person name="Malagnac F."/>
            <person name="Mello A."/>
            <person name="Molinier V."/>
            <person name="Miyauchi S."/>
            <person name="Poulain J."/>
            <person name="Riccioni C."/>
            <person name="Rubini A."/>
            <person name="Sitrit Y."/>
            <person name="Splivallo R."/>
            <person name="Traeger S."/>
            <person name="Wang M."/>
            <person name="Zifcakova L."/>
            <person name="Wipf D."/>
            <person name="Zambonelli A."/>
            <person name="Paolocci F."/>
            <person name="Nowrousian M."/>
            <person name="Ottonello S."/>
            <person name="Baldrian P."/>
            <person name="Spatafora J.W."/>
            <person name="Henrissat B."/>
            <person name="Nagy L.G."/>
            <person name="Aury J.M."/>
            <person name="Wincker P."/>
            <person name="Grigoriev I.V."/>
            <person name="Bonfante P."/>
            <person name="Martin F.M."/>
        </authorList>
    </citation>
    <scope>NUCLEOTIDE SEQUENCE [LARGE SCALE GENOMIC DNA]</scope>
    <source>
        <strain evidence="2 3">CCBAS932</strain>
    </source>
</reference>
<proteinExistence type="predicted"/>
<organism evidence="2 3">
    <name type="scientific">Morchella conica CCBAS932</name>
    <dbReference type="NCBI Taxonomy" id="1392247"/>
    <lineage>
        <taxon>Eukaryota</taxon>
        <taxon>Fungi</taxon>
        <taxon>Dikarya</taxon>
        <taxon>Ascomycota</taxon>
        <taxon>Pezizomycotina</taxon>
        <taxon>Pezizomycetes</taxon>
        <taxon>Pezizales</taxon>
        <taxon>Morchellaceae</taxon>
        <taxon>Morchella</taxon>
    </lineage>
</organism>
<evidence type="ECO:0000256" key="1">
    <source>
        <dbReference type="SAM" id="MobiDB-lite"/>
    </source>
</evidence>
<dbReference type="Proteomes" id="UP000277580">
    <property type="component" value="Unassembled WGS sequence"/>
</dbReference>
<dbReference type="InParanoid" id="A0A3N4L6F5"/>
<gene>
    <name evidence="2" type="ORF">P167DRAFT_562615</name>
</gene>
<dbReference type="EMBL" id="ML119110">
    <property type="protein sequence ID" value="RPB16221.1"/>
    <property type="molecule type" value="Genomic_DNA"/>
</dbReference>
<feature type="compositionally biased region" description="Basic and acidic residues" evidence="1">
    <location>
        <begin position="89"/>
        <end position="102"/>
    </location>
</feature>
<dbReference type="OrthoDB" id="10381115at2759"/>
<evidence type="ECO:0000313" key="2">
    <source>
        <dbReference type="EMBL" id="RPB16221.1"/>
    </source>
</evidence>
<keyword evidence="3" id="KW-1185">Reference proteome</keyword>
<sequence>MSATLTTSPMNIARGKKVNRKKPADAPQTLPDAPSEEQAVSDTTTALRSGTPEDPSVSGAPAIKIKRVERSVVIRVRQNRQLGEVFGSLEKDIKPGTEKTEETTISDEEKDGDDDTRSDGDEEEGKRTLLKKFTRRKWKESLHSAGSLMDEIVKFTTQKAGHWALVIEDSADQQRKGGEFVFEISKLKDEQELPVEDRIDTYKLGKPSSLPPPEFLSEKEDRYNDDEDYPERVDKTLFMRASKQIRKGFEEPNYKLLGGVCWDLLDRLKCKTKFTNGEIWHEAQRIWHRQHDYRYINNNCQRFCILLAISIRSKQNATLRILNGKIAVKQKLNM</sequence>
<dbReference type="AlphaFoldDB" id="A0A3N4L6F5"/>
<feature type="compositionally biased region" description="Polar residues" evidence="1">
    <location>
        <begin position="38"/>
        <end position="48"/>
    </location>
</feature>
<feature type="compositionally biased region" description="Basic and acidic residues" evidence="1">
    <location>
        <begin position="115"/>
        <end position="127"/>
    </location>
</feature>
<feature type="compositionally biased region" description="Acidic residues" evidence="1">
    <location>
        <begin position="104"/>
        <end position="114"/>
    </location>
</feature>
<accession>A0A3N4L6F5</accession>
<protein>
    <submittedName>
        <fullName evidence="2">Uncharacterized protein</fullName>
    </submittedName>
</protein>
<feature type="compositionally biased region" description="Polar residues" evidence="1">
    <location>
        <begin position="1"/>
        <end position="10"/>
    </location>
</feature>
<feature type="region of interest" description="Disordered" evidence="1">
    <location>
        <begin position="84"/>
        <end position="129"/>
    </location>
</feature>
<evidence type="ECO:0000313" key="3">
    <source>
        <dbReference type="Proteomes" id="UP000277580"/>
    </source>
</evidence>
<feature type="region of interest" description="Disordered" evidence="1">
    <location>
        <begin position="1"/>
        <end position="70"/>
    </location>
</feature>